<dbReference type="AlphaFoldDB" id="A0A511YRN4"/>
<name>A0A511YRN4_9FLAO</name>
<protein>
    <recommendedName>
        <fullName evidence="1">NUMOD4 domain-containing protein</fullName>
    </recommendedName>
</protein>
<organism evidence="2 3">
    <name type="scientific">Chryseobacterium hagamense</name>
    <dbReference type="NCBI Taxonomy" id="395935"/>
    <lineage>
        <taxon>Bacteria</taxon>
        <taxon>Pseudomonadati</taxon>
        <taxon>Bacteroidota</taxon>
        <taxon>Flavobacteriia</taxon>
        <taxon>Flavobacteriales</taxon>
        <taxon>Weeksellaceae</taxon>
        <taxon>Chryseobacterium group</taxon>
        <taxon>Chryseobacterium</taxon>
    </lineage>
</organism>
<evidence type="ECO:0000313" key="3">
    <source>
        <dbReference type="Proteomes" id="UP000321863"/>
    </source>
</evidence>
<proteinExistence type="predicted"/>
<feature type="domain" description="NUMOD4" evidence="1">
    <location>
        <begin position="270"/>
        <end position="297"/>
    </location>
</feature>
<dbReference type="RefSeq" id="WP_146944006.1">
    <property type="nucleotide sequence ID" value="NZ_BJYJ01000034.1"/>
</dbReference>
<evidence type="ECO:0000313" key="2">
    <source>
        <dbReference type="EMBL" id="GEN77851.1"/>
    </source>
</evidence>
<keyword evidence="3" id="KW-1185">Reference proteome</keyword>
<accession>A0A511YRN4</accession>
<dbReference type="EMBL" id="BJYJ01000034">
    <property type="protein sequence ID" value="GEN77851.1"/>
    <property type="molecule type" value="Genomic_DNA"/>
</dbReference>
<dbReference type="SUPFAM" id="SSF54060">
    <property type="entry name" value="His-Me finger endonucleases"/>
    <property type="match status" value="1"/>
</dbReference>
<dbReference type="InterPro" id="IPR044925">
    <property type="entry name" value="His-Me_finger_sf"/>
</dbReference>
<dbReference type="OrthoDB" id="6631788at2"/>
<comment type="caution">
    <text evidence="2">The sequence shown here is derived from an EMBL/GenBank/DDBJ whole genome shotgun (WGS) entry which is preliminary data.</text>
</comment>
<dbReference type="InterPro" id="IPR036388">
    <property type="entry name" value="WH-like_DNA-bd_sf"/>
</dbReference>
<dbReference type="InterPro" id="IPR010902">
    <property type="entry name" value="NUMOD4"/>
</dbReference>
<dbReference type="Gene3D" id="1.10.10.10">
    <property type="entry name" value="Winged helix-like DNA-binding domain superfamily/Winged helix DNA-binding domain"/>
    <property type="match status" value="1"/>
</dbReference>
<gene>
    <name evidence="2" type="ORF">CHA01nite_35910</name>
</gene>
<dbReference type="Gene3D" id="3.90.75.20">
    <property type="match status" value="2"/>
</dbReference>
<feature type="domain" description="NUMOD4" evidence="1">
    <location>
        <begin position="27"/>
        <end position="59"/>
    </location>
</feature>
<sequence length="386" mass="45868">MMLPPEIEDQYVREVLYNTSLRDLPDEKWKLIDEFENYAISNYGRVKSLARLTLSFQGNFREQEDLIMKLIFNKNFNRHANRSFYNVFCSLTLDNKRYRKSISRLVYYHFVEKFDLSDRNFIISYKDGNSLNTNYKNLEKITCREKVFKSIKNKRADDPQLKYQESVSQYTVKGEWIANFDSIIRAEETLGIKCTHIFHTIERKTLTAGGFRWFAQSSPPKKEDFIIITKSSPAEKIFNKRLWERLGKPRIDKKNPPPCMNLTLQDLPGEYWKPVPRFEDLYRISNKGRVKRLGEWNSNKKAFRKEHIMSIMAEIKNSGTYYLYLAPYVNGKIKNITISRVLYYCFVQEFDLNDRTLAVINQNDPSWDMNPSKLLLRSIYSDLKEK</sequence>
<dbReference type="Proteomes" id="UP000321863">
    <property type="component" value="Unassembled WGS sequence"/>
</dbReference>
<dbReference type="GO" id="GO:0016788">
    <property type="term" value="F:hydrolase activity, acting on ester bonds"/>
    <property type="evidence" value="ECO:0007669"/>
    <property type="project" value="InterPro"/>
</dbReference>
<reference evidence="2 3" key="1">
    <citation type="submission" date="2019-07" db="EMBL/GenBank/DDBJ databases">
        <title>Whole genome shotgun sequence of Chryseobacterium hagamense NBRC 105253.</title>
        <authorList>
            <person name="Hosoyama A."/>
            <person name="Uohara A."/>
            <person name="Ohji S."/>
            <person name="Ichikawa N."/>
        </authorList>
    </citation>
    <scope>NUCLEOTIDE SEQUENCE [LARGE SCALE GENOMIC DNA]</scope>
    <source>
        <strain evidence="2 3">NBRC 105253</strain>
    </source>
</reference>
<dbReference type="Pfam" id="PF07463">
    <property type="entry name" value="NUMOD4"/>
    <property type="match status" value="2"/>
</dbReference>
<evidence type="ECO:0000259" key="1">
    <source>
        <dbReference type="Pfam" id="PF07463"/>
    </source>
</evidence>